<dbReference type="Pfam" id="PF00071">
    <property type="entry name" value="Ras"/>
    <property type="match status" value="1"/>
</dbReference>
<comment type="catalytic activity">
    <reaction evidence="8">
        <text>GTP + H2O = GDP + phosphate + H(+)</text>
        <dbReference type="Rhea" id="RHEA:19669"/>
        <dbReference type="ChEBI" id="CHEBI:15377"/>
        <dbReference type="ChEBI" id="CHEBI:15378"/>
        <dbReference type="ChEBI" id="CHEBI:37565"/>
        <dbReference type="ChEBI" id="CHEBI:43474"/>
        <dbReference type="ChEBI" id="CHEBI:58189"/>
    </reaction>
    <physiologicalReaction direction="left-to-right" evidence="8">
        <dbReference type="Rhea" id="RHEA:19670"/>
    </physiologicalReaction>
</comment>
<dbReference type="InterPro" id="IPR002041">
    <property type="entry name" value="Ran_GTPase"/>
</dbReference>
<proteinExistence type="predicted"/>
<evidence type="ECO:0000256" key="4">
    <source>
        <dbReference type="ARBA" id="ARBA00023134"/>
    </source>
</evidence>
<accession>A0A5E4B5K6</accession>
<evidence type="ECO:0000256" key="5">
    <source>
        <dbReference type="ARBA" id="ARBA00040533"/>
    </source>
</evidence>
<dbReference type="InterPro" id="IPR001806">
    <property type="entry name" value="Small_GTPase"/>
</dbReference>
<dbReference type="GO" id="GO:0005634">
    <property type="term" value="C:nucleus"/>
    <property type="evidence" value="ECO:0007669"/>
    <property type="project" value="TreeGrafter"/>
</dbReference>
<gene>
    <name evidence="9" type="ORF">GHT09_006884</name>
    <name evidence="10" type="ORF">MONAX_5E004990</name>
</gene>
<dbReference type="Gene3D" id="3.40.50.300">
    <property type="entry name" value="P-loop containing nucleotide triphosphate hydrolases"/>
    <property type="match status" value="1"/>
</dbReference>
<name>A0A5E4B5K6_MARMO</name>
<dbReference type="GO" id="GO:0006606">
    <property type="term" value="P:protein import into nucleus"/>
    <property type="evidence" value="ECO:0007669"/>
    <property type="project" value="TreeGrafter"/>
</dbReference>
<evidence type="ECO:0000256" key="8">
    <source>
        <dbReference type="ARBA" id="ARBA00049117"/>
    </source>
</evidence>
<dbReference type="GO" id="GO:0000054">
    <property type="term" value="P:ribosomal subunit export from nucleus"/>
    <property type="evidence" value="ECO:0007669"/>
    <property type="project" value="TreeGrafter"/>
</dbReference>
<evidence type="ECO:0000313" key="9">
    <source>
        <dbReference type="EMBL" id="KAF7481878.1"/>
    </source>
</evidence>
<organism evidence="10 11">
    <name type="scientific">Marmota monax</name>
    <name type="common">Woodchuck</name>
    <dbReference type="NCBI Taxonomy" id="9995"/>
    <lineage>
        <taxon>Eukaryota</taxon>
        <taxon>Metazoa</taxon>
        <taxon>Chordata</taxon>
        <taxon>Craniata</taxon>
        <taxon>Vertebrata</taxon>
        <taxon>Euteleostomi</taxon>
        <taxon>Mammalia</taxon>
        <taxon>Eutheria</taxon>
        <taxon>Euarchontoglires</taxon>
        <taxon>Glires</taxon>
        <taxon>Rodentia</taxon>
        <taxon>Sciuromorpha</taxon>
        <taxon>Sciuridae</taxon>
        <taxon>Xerinae</taxon>
        <taxon>Marmotini</taxon>
        <taxon>Marmota</taxon>
    </lineage>
</organism>
<dbReference type="PRINTS" id="PR00627">
    <property type="entry name" value="GTPRANTC4"/>
</dbReference>
<dbReference type="GO" id="GO:0005525">
    <property type="term" value="F:GTP binding"/>
    <property type="evidence" value="ECO:0007669"/>
    <property type="project" value="UniProtKB-KW"/>
</dbReference>
<dbReference type="GO" id="GO:0005737">
    <property type="term" value="C:cytoplasm"/>
    <property type="evidence" value="ECO:0007669"/>
    <property type="project" value="TreeGrafter"/>
</dbReference>
<dbReference type="GO" id="GO:0003924">
    <property type="term" value="F:GTPase activity"/>
    <property type="evidence" value="ECO:0007669"/>
    <property type="project" value="InterPro"/>
</dbReference>
<dbReference type="InterPro" id="IPR027417">
    <property type="entry name" value="P-loop_NTPase"/>
</dbReference>
<dbReference type="Proteomes" id="UP000335636">
    <property type="component" value="Unassembled WGS sequence"/>
</dbReference>
<evidence type="ECO:0000256" key="7">
    <source>
        <dbReference type="ARBA" id="ARBA00042268"/>
    </source>
</evidence>
<evidence type="ECO:0000256" key="3">
    <source>
        <dbReference type="ARBA" id="ARBA00022927"/>
    </source>
</evidence>
<evidence type="ECO:0000256" key="2">
    <source>
        <dbReference type="ARBA" id="ARBA00022741"/>
    </source>
</evidence>
<evidence type="ECO:0000313" key="10">
    <source>
        <dbReference type="EMBL" id="VTJ64894.1"/>
    </source>
</evidence>
<evidence type="ECO:0000256" key="1">
    <source>
        <dbReference type="ARBA" id="ARBA00022448"/>
    </source>
</evidence>
<dbReference type="AlphaFoldDB" id="A0A5E4B5K6"/>
<sequence length="126" mass="13831">MLCGNKVDIKDRKVKAKSVVFQGKKNLQHYDISAKSNSNFEKPFLWLARKLTGDSDLEFVAMPALAPPEVGMDPALAAQYEHDLEVAQTTALPDKDDDLGGDEAEAPRQKSSFIGNCQCDACVPLY</sequence>
<dbReference type="EMBL" id="WJEC01000665">
    <property type="protein sequence ID" value="KAF7481878.1"/>
    <property type="molecule type" value="Genomic_DNA"/>
</dbReference>
<dbReference type="PANTHER" id="PTHR24071:SF0">
    <property type="entry name" value="GTP-BINDING NUCLEAR PROTEIN RAN"/>
    <property type="match status" value="1"/>
</dbReference>
<dbReference type="EMBL" id="CABDUW010000286">
    <property type="protein sequence ID" value="VTJ64894.1"/>
    <property type="molecule type" value="Genomic_DNA"/>
</dbReference>
<keyword evidence="3" id="KW-0653">Protein transport</keyword>
<reference evidence="10 11" key="1">
    <citation type="submission" date="2019-04" db="EMBL/GenBank/DDBJ databases">
        <authorList>
            <person name="Alioto T."/>
            <person name="Alioto T."/>
        </authorList>
    </citation>
    <scope>NUCLEOTIDE SEQUENCE [LARGE SCALE GENOMIC DNA]</scope>
</reference>
<dbReference type="SMART" id="SM00176">
    <property type="entry name" value="RAN"/>
    <property type="match status" value="1"/>
</dbReference>
<dbReference type="PANTHER" id="PTHR24071">
    <property type="entry name" value="RAN GTPASE"/>
    <property type="match status" value="1"/>
</dbReference>
<keyword evidence="11" id="KW-1185">Reference proteome</keyword>
<dbReference type="SUPFAM" id="SSF52540">
    <property type="entry name" value="P-loop containing nucleoside triphosphate hydrolases"/>
    <property type="match status" value="1"/>
</dbReference>
<keyword evidence="1" id="KW-0813">Transport</keyword>
<dbReference type="Proteomes" id="UP000662637">
    <property type="component" value="Unassembled WGS sequence"/>
</dbReference>
<keyword evidence="2" id="KW-0547">Nucleotide-binding</keyword>
<reference evidence="9" key="2">
    <citation type="submission" date="2020-08" db="EMBL/GenBank/DDBJ databases">
        <authorList>
            <person name="Shumante A."/>
            <person name="Zimin A.V."/>
            <person name="Puiu D."/>
            <person name="Salzberg S.L."/>
        </authorList>
    </citation>
    <scope>NUCLEOTIDE SEQUENCE</scope>
    <source>
        <strain evidence="9">WC2-LM</strain>
        <tissue evidence="9">Liver</tissue>
    </source>
</reference>
<evidence type="ECO:0000313" key="11">
    <source>
        <dbReference type="Proteomes" id="UP000335636"/>
    </source>
</evidence>
<protein>
    <recommendedName>
        <fullName evidence="5">GTP-binding nuclear protein Ran</fullName>
    </recommendedName>
    <alternativeName>
        <fullName evidence="7">GTPase Ran</fullName>
    </alternativeName>
    <alternativeName>
        <fullName evidence="6">Ras-related nuclear protein</fullName>
    </alternativeName>
</protein>
<evidence type="ECO:0000256" key="6">
    <source>
        <dbReference type="ARBA" id="ARBA00041239"/>
    </source>
</evidence>
<keyword evidence="4" id="KW-0342">GTP-binding</keyword>